<dbReference type="GO" id="GO:0042773">
    <property type="term" value="P:ATP synthesis coupled electron transport"/>
    <property type="evidence" value="ECO:0007669"/>
    <property type="project" value="InterPro"/>
</dbReference>
<evidence type="ECO:0000259" key="10">
    <source>
        <dbReference type="Pfam" id="PF00361"/>
    </source>
</evidence>
<dbReference type="EMBL" id="VCIW01000002">
    <property type="protein sequence ID" value="TLS53551.1"/>
    <property type="molecule type" value="Genomic_DNA"/>
</dbReference>
<dbReference type="PANTHER" id="PTHR42703">
    <property type="entry name" value="NADH DEHYDROGENASE"/>
    <property type="match status" value="1"/>
</dbReference>
<evidence type="ECO:0000256" key="4">
    <source>
        <dbReference type="ARBA" id="ARBA00022475"/>
    </source>
</evidence>
<evidence type="ECO:0000256" key="3">
    <source>
        <dbReference type="ARBA" id="ARBA00022449"/>
    </source>
</evidence>
<evidence type="ECO:0000256" key="1">
    <source>
        <dbReference type="ARBA" id="ARBA00004651"/>
    </source>
</evidence>
<feature type="transmembrane region" description="Helical" evidence="9">
    <location>
        <begin position="445"/>
        <end position="463"/>
    </location>
</feature>
<keyword evidence="7 9" id="KW-0472">Membrane</keyword>
<keyword evidence="5 8" id="KW-0812">Transmembrane</keyword>
<evidence type="ECO:0000256" key="6">
    <source>
        <dbReference type="ARBA" id="ARBA00022989"/>
    </source>
</evidence>
<feature type="transmembrane region" description="Helical" evidence="9">
    <location>
        <begin position="108"/>
        <end position="124"/>
    </location>
</feature>
<dbReference type="AlphaFoldDB" id="A0A5R9GCT1"/>
<feature type="transmembrane region" description="Helical" evidence="9">
    <location>
        <begin position="67"/>
        <end position="96"/>
    </location>
</feature>
<organism evidence="11 12">
    <name type="scientific">Paenibacillus antri</name>
    <dbReference type="NCBI Taxonomy" id="2582848"/>
    <lineage>
        <taxon>Bacteria</taxon>
        <taxon>Bacillati</taxon>
        <taxon>Bacillota</taxon>
        <taxon>Bacilli</taxon>
        <taxon>Bacillales</taxon>
        <taxon>Paenibacillaceae</taxon>
        <taxon>Paenibacillus</taxon>
    </lineage>
</organism>
<feature type="domain" description="NADH:quinone oxidoreductase/Mrp antiporter transmembrane" evidence="10">
    <location>
        <begin position="127"/>
        <end position="414"/>
    </location>
</feature>
<feature type="transmembrane region" description="Helical" evidence="9">
    <location>
        <begin position="275"/>
        <end position="291"/>
    </location>
</feature>
<gene>
    <name evidence="11" type="ORF">FE782_04575</name>
</gene>
<dbReference type="InterPro" id="IPR050586">
    <property type="entry name" value="CPA3_Na-H_Antiporter_D"/>
</dbReference>
<feature type="transmembrane region" description="Helical" evidence="9">
    <location>
        <begin position="30"/>
        <end position="47"/>
    </location>
</feature>
<feature type="transmembrane region" description="Helical" evidence="9">
    <location>
        <begin position="130"/>
        <end position="149"/>
    </location>
</feature>
<feature type="transmembrane region" description="Helical" evidence="9">
    <location>
        <begin position="203"/>
        <end position="225"/>
    </location>
</feature>
<evidence type="ECO:0000256" key="2">
    <source>
        <dbReference type="ARBA" id="ARBA00005346"/>
    </source>
</evidence>
<evidence type="ECO:0000313" key="12">
    <source>
        <dbReference type="Proteomes" id="UP000309676"/>
    </source>
</evidence>
<keyword evidence="6 9" id="KW-1133">Transmembrane helix</keyword>
<sequence>MNNAVVLPLLIPLLAGVVLVFFSNVRAQRTISALAALLNVAACAYLVQQVRTDGIQTLYMGGWLPPFGIVFVADMLGALLALTSAVVMGACLFYAFRTIGEGRERHHFYALAQFLTVGVIGSFLTGDIFNLFVCFEVMLISSYALIVLGGEKRQLRESIKYILINIVSSILFVASMAYLYAALGTLNMAQLAVRVAETGQGGGLNVVAALLLVVFSLKAGLFLFFWLPGSYGAPPSVVAAMFGGLLTKVGVYAIVRTFTLIFAYDPGFTQPLIEWMSIGAMTLGALGAVAYRDVPRILIYNIVVAVGLIGFGLSAATEAALDGVVFYLLHDMVAKALVFLLGGWLMTLAGTDRSGRMGGLIEKAPALGWMFFATGMAIAGVPPLSGFVGKLLIVQGGLEGGRYIGVAVALATSLLVLLSLTRLFMSAFWGEPKSGEPASVVPSGLLAPCASLLAIVALLGVGAEWVNAYVSLAGEVLARPELYIEAVLKE</sequence>
<feature type="transmembrane region" description="Helical" evidence="9">
    <location>
        <begin position="323"/>
        <end position="345"/>
    </location>
</feature>
<comment type="similarity">
    <text evidence="2">Belongs to the CPA3 antiporters (TC 2.A.63) subunit D family.</text>
</comment>
<comment type="subcellular location">
    <subcellularLocation>
        <location evidence="1">Cell membrane</location>
        <topology evidence="1">Multi-pass membrane protein</topology>
    </subcellularLocation>
    <subcellularLocation>
        <location evidence="8">Membrane</location>
        <topology evidence="8">Multi-pass membrane protein</topology>
    </subcellularLocation>
</comment>
<feature type="transmembrane region" description="Helical" evidence="9">
    <location>
        <begin position="6"/>
        <end position="23"/>
    </location>
</feature>
<dbReference type="GO" id="GO:0015297">
    <property type="term" value="F:antiporter activity"/>
    <property type="evidence" value="ECO:0007669"/>
    <property type="project" value="UniProtKB-KW"/>
</dbReference>
<dbReference type="Pfam" id="PF00361">
    <property type="entry name" value="Proton_antipo_M"/>
    <property type="match status" value="1"/>
</dbReference>
<dbReference type="PANTHER" id="PTHR42703:SF1">
    <property type="entry name" value="NA(+)_H(+) ANTIPORTER SUBUNIT D1"/>
    <property type="match status" value="1"/>
</dbReference>
<name>A0A5R9GCT1_9BACL</name>
<evidence type="ECO:0000256" key="5">
    <source>
        <dbReference type="ARBA" id="ARBA00022692"/>
    </source>
</evidence>
<reference evidence="11 12" key="1">
    <citation type="submission" date="2019-05" db="EMBL/GenBank/DDBJ databases">
        <authorList>
            <person name="Narsing Rao M.P."/>
            <person name="Li W.J."/>
        </authorList>
    </citation>
    <scope>NUCLEOTIDE SEQUENCE [LARGE SCALE GENOMIC DNA]</scope>
    <source>
        <strain evidence="11 12">SYSU_K30003</strain>
    </source>
</reference>
<feature type="transmembrane region" description="Helical" evidence="9">
    <location>
        <begin position="161"/>
        <end position="183"/>
    </location>
</feature>
<feature type="transmembrane region" description="Helical" evidence="9">
    <location>
        <begin position="366"/>
        <end position="384"/>
    </location>
</feature>
<dbReference type="OrthoDB" id="9811718at2"/>
<evidence type="ECO:0000256" key="8">
    <source>
        <dbReference type="RuleBase" id="RU000320"/>
    </source>
</evidence>
<dbReference type="RefSeq" id="WP_138192869.1">
    <property type="nucleotide sequence ID" value="NZ_VCIW01000002.1"/>
</dbReference>
<dbReference type="NCBIfam" id="NF005818">
    <property type="entry name" value="PRK07691.1"/>
    <property type="match status" value="1"/>
</dbReference>
<proteinExistence type="inferred from homology"/>
<dbReference type="GO" id="GO:0005886">
    <property type="term" value="C:plasma membrane"/>
    <property type="evidence" value="ECO:0007669"/>
    <property type="project" value="UniProtKB-SubCell"/>
</dbReference>
<evidence type="ECO:0000256" key="7">
    <source>
        <dbReference type="ARBA" id="ARBA00023136"/>
    </source>
</evidence>
<evidence type="ECO:0000313" key="11">
    <source>
        <dbReference type="EMBL" id="TLS53551.1"/>
    </source>
</evidence>
<keyword evidence="3" id="KW-0813">Transport</keyword>
<accession>A0A5R9GCT1</accession>
<dbReference type="InterPro" id="IPR003918">
    <property type="entry name" value="NADH_UbQ_OxRdtase"/>
</dbReference>
<dbReference type="InterPro" id="IPR001750">
    <property type="entry name" value="ND/Mrp_TM"/>
</dbReference>
<feature type="transmembrane region" description="Helical" evidence="9">
    <location>
        <begin position="404"/>
        <end position="424"/>
    </location>
</feature>
<dbReference type="GO" id="GO:0008137">
    <property type="term" value="F:NADH dehydrogenase (ubiquinone) activity"/>
    <property type="evidence" value="ECO:0007669"/>
    <property type="project" value="InterPro"/>
</dbReference>
<comment type="caution">
    <text evidence="11">The sequence shown here is derived from an EMBL/GenBank/DDBJ whole genome shotgun (WGS) entry which is preliminary data.</text>
</comment>
<feature type="transmembrane region" description="Helical" evidence="9">
    <location>
        <begin position="298"/>
        <end position="317"/>
    </location>
</feature>
<feature type="transmembrane region" description="Helical" evidence="9">
    <location>
        <begin position="237"/>
        <end position="255"/>
    </location>
</feature>
<keyword evidence="12" id="KW-1185">Reference proteome</keyword>
<keyword evidence="4" id="KW-1003">Cell membrane</keyword>
<evidence type="ECO:0000256" key="9">
    <source>
        <dbReference type="SAM" id="Phobius"/>
    </source>
</evidence>
<keyword evidence="3" id="KW-0050">Antiport</keyword>
<protein>
    <submittedName>
        <fullName evidence="11">Na+/H+ antiporter subunit D</fullName>
    </submittedName>
</protein>
<dbReference type="Proteomes" id="UP000309676">
    <property type="component" value="Unassembled WGS sequence"/>
</dbReference>
<dbReference type="PRINTS" id="PR01437">
    <property type="entry name" value="NUOXDRDTASE4"/>
</dbReference>